<dbReference type="Proteomes" id="UP000824176">
    <property type="component" value="Unassembled WGS sequence"/>
</dbReference>
<evidence type="ECO:0008006" key="4">
    <source>
        <dbReference type="Google" id="ProtNLM"/>
    </source>
</evidence>
<feature type="signal peptide" evidence="1">
    <location>
        <begin position="1"/>
        <end position="19"/>
    </location>
</feature>
<reference evidence="2" key="1">
    <citation type="journal article" date="2021" name="PeerJ">
        <title>Extensive microbial diversity within the chicken gut microbiome revealed by metagenomics and culture.</title>
        <authorList>
            <person name="Gilroy R."/>
            <person name="Ravi A."/>
            <person name="Getino M."/>
            <person name="Pursley I."/>
            <person name="Horton D.L."/>
            <person name="Alikhan N.F."/>
            <person name="Baker D."/>
            <person name="Gharbi K."/>
            <person name="Hall N."/>
            <person name="Watson M."/>
            <person name="Adriaenssens E.M."/>
            <person name="Foster-Nyarko E."/>
            <person name="Jarju S."/>
            <person name="Secka A."/>
            <person name="Antonio M."/>
            <person name="Oren A."/>
            <person name="Chaudhuri R.R."/>
            <person name="La Ragione R."/>
            <person name="Hildebrand F."/>
            <person name="Pallen M.J."/>
        </authorList>
    </citation>
    <scope>NUCLEOTIDE SEQUENCE</scope>
    <source>
        <strain evidence="2">ChiW4-1371</strain>
    </source>
</reference>
<protein>
    <recommendedName>
        <fullName evidence="4">Lipocalin-like domain-containing protein</fullName>
    </recommendedName>
</protein>
<keyword evidence="1" id="KW-0732">Signal</keyword>
<gene>
    <name evidence="2" type="ORF">H9804_03075</name>
</gene>
<comment type="caution">
    <text evidence="2">The sequence shown here is derived from an EMBL/GenBank/DDBJ whole genome shotgun (WGS) entry which is preliminary data.</text>
</comment>
<organism evidence="2 3">
    <name type="scientific">Candidatus Mucispirillum faecigallinarum</name>
    <dbReference type="NCBI Taxonomy" id="2838699"/>
    <lineage>
        <taxon>Bacteria</taxon>
        <taxon>Pseudomonadati</taxon>
        <taxon>Deferribacterota</taxon>
        <taxon>Deferribacteres</taxon>
        <taxon>Deferribacterales</taxon>
        <taxon>Mucispirillaceae</taxon>
        <taxon>Mucispirillum</taxon>
    </lineage>
</organism>
<proteinExistence type="predicted"/>
<dbReference type="AlphaFoldDB" id="A0A9D2GT78"/>
<sequence length="257" mass="27488">MKKSFLLILASLFAIFALAGCADNSKNDTPVPVITNTPVDLANPGTLNGNYKVVFFGSQVTNPRNFTMPGLESIANLVYVSNDCAKAEELYPTIVNQTSVVNQCTPEQQVTILDGSVVMTVVNGNLNISSRMQMEGGSIELSPSDKYQYTIYNETTDLTNFQGTGVTGWNYDAANNAPSATSTEYPESPFTISKLDNGSIRIDMTLVGKTVDMSSMMPGISGTVDAVNTIILKKVSDDTTTLENALQAEFTSTGTGL</sequence>
<name>A0A9D2GT78_9BACT</name>
<accession>A0A9D2GT78</accession>
<evidence type="ECO:0000313" key="2">
    <source>
        <dbReference type="EMBL" id="HIZ88904.1"/>
    </source>
</evidence>
<dbReference type="PROSITE" id="PS51257">
    <property type="entry name" value="PROKAR_LIPOPROTEIN"/>
    <property type="match status" value="1"/>
</dbReference>
<evidence type="ECO:0000256" key="1">
    <source>
        <dbReference type="SAM" id="SignalP"/>
    </source>
</evidence>
<reference evidence="2" key="2">
    <citation type="submission" date="2021-04" db="EMBL/GenBank/DDBJ databases">
        <authorList>
            <person name="Gilroy R."/>
        </authorList>
    </citation>
    <scope>NUCLEOTIDE SEQUENCE</scope>
    <source>
        <strain evidence="2">ChiW4-1371</strain>
    </source>
</reference>
<feature type="chain" id="PRO_5038361594" description="Lipocalin-like domain-containing protein" evidence="1">
    <location>
        <begin position="20"/>
        <end position="257"/>
    </location>
</feature>
<dbReference type="EMBL" id="DXAQ01000045">
    <property type="protein sequence ID" value="HIZ88904.1"/>
    <property type="molecule type" value="Genomic_DNA"/>
</dbReference>
<evidence type="ECO:0000313" key="3">
    <source>
        <dbReference type="Proteomes" id="UP000824176"/>
    </source>
</evidence>